<evidence type="ECO:0008006" key="3">
    <source>
        <dbReference type="Google" id="ProtNLM"/>
    </source>
</evidence>
<dbReference type="Proteomes" id="UP000825729">
    <property type="component" value="Unassembled WGS sequence"/>
</dbReference>
<dbReference type="EMBL" id="JAINDJ010000007">
    <property type="protein sequence ID" value="KAG9442047.1"/>
    <property type="molecule type" value="Genomic_DNA"/>
</dbReference>
<gene>
    <name evidence="1" type="ORF">H6P81_017901</name>
</gene>
<evidence type="ECO:0000313" key="2">
    <source>
        <dbReference type="Proteomes" id="UP000825729"/>
    </source>
</evidence>
<dbReference type="PANTHER" id="PTHR33181:SF4">
    <property type="entry name" value="OVULE PROTEIN"/>
    <property type="match status" value="1"/>
</dbReference>
<organism evidence="1 2">
    <name type="scientific">Aristolochia fimbriata</name>
    <name type="common">White veined hardy Dutchman's pipe vine</name>
    <dbReference type="NCBI Taxonomy" id="158543"/>
    <lineage>
        <taxon>Eukaryota</taxon>
        <taxon>Viridiplantae</taxon>
        <taxon>Streptophyta</taxon>
        <taxon>Embryophyta</taxon>
        <taxon>Tracheophyta</taxon>
        <taxon>Spermatophyta</taxon>
        <taxon>Magnoliopsida</taxon>
        <taxon>Magnoliidae</taxon>
        <taxon>Piperales</taxon>
        <taxon>Aristolochiaceae</taxon>
        <taxon>Aristolochia</taxon>
    </lineage>
</organism>
<accession>A0AAV7E3S4</accession>
<dbReference type="PANTHER" id="PTHR33181">
    <property type="entry name" value="OS01G0778500 PROTEIN"/>
    <property type="match status" value="1"/>
</dbReference>
<proteinExistence type="predicted"/>
<comment type="caution">
    <text evidence="1">The sequence shown here is derived from an EMBL/GenBank/DDBJ whole genome shotgun (WGS) entry which is preliminary data.</text>
</comment>
<evidence type="ECO:0000313" key="1">
    <source>
        <dbReference type="EMBL" id="KAG9442047.1"/>
    </source>
</evidence>
<dbReference type="AlphaFoldDB" id="A0AAV7E3S4"/>
<protein>
    <recommendedName>
        <fullName evidence="3">Ribosomal protein S15</fullName>
    </recommendedName>
</protein>
<name>A0AAV7E3S4_ARIFI</name>
<sequence>MDWWEKVVLPVTKVWLLLGSRMGIKSSRHLKLRYEVKTCEYEDVQIMWKLLRKSESEKNHRFKSKKLRRPIWKTLLCAGRTPY</sequence>
<reference evidence="1 2" key="1">
    <citation type="submission" date="2021-07" db="EMBL/GenBank/DDBJ databases">
        <title>The Aristolochia fimbriata genome: insights into angiosperm evolution, floral development and chemical biosynthesis.</title>
        <authorList>
            <person name="Jiao Y."/>
        </authorList>
    </citation>
    <scope>NUCLEOTIDE SEQUENCE [LARGE SCALE GENOMIC DNA]</scope>
    <source>
        <strain evidence="1">IBCAS-2021</strain>
        <tissue evidence="1">Leaf</tissue>
    </source>
</reference>
<keyword evidence="2" id="KW-1185">Reference proteome</keyword>